<sequence length="42" mass="5368">MSSFYFVDYHYFVCLFSFIFMDWLQYSTRILFKKINYLTIIY</sequence>
<evidence type="ECO:0000256" key="1">
    <source>
        <dbReference type="SAM" id="Phobius"/>
    </source>
</evidence>
<evidence type="ECO:0000313" key="2">
    <source>
        <dbReference type="EMBL" id="EEG74617.1"/>
    </source>
</evidence>
<gene>
    <name evidence="2" type="ORF">CLOHYLEM_05281</name>
</gene>
<name>C0BZN9_9FIRM</name>
<reference evidence="2" key="2">
    <citation type="submission" date="2013-06" db="EMBL/GenBank/DDBJ databases">
        <title>Draft genome sequence of Clostridium hylemonae (DSM 15053).</title>
        <authorList>
            <person name="Sudarsanam P."/>
            <person name="Ley R."/>
            <person name="Guruge J."/>
            <person name="Turnbaugh P.J."/>
            <person name="Mahowald M."/>
            <person name="Liep D."/>
            <person name="Gordon J."/>
        </authorList>
    </citation>
    <scope>NUCLEOTIDE SEQUENCE</scope>
    <source>
        <strain evidence="2">DSM 15053</strain>
    </source>
</reference>
<feature type="transmembrane region" description="Helical" evidence="1">
    <location>
        <begin position="6"/>
        <end position="24"/>
    </location>
</feature>
<keyword evidence="1" id="KW-1133">Transmembrane helix</keyword>
<reference evidence="2" key="1">
    <citation type="submission" date="2009-02" db="EMBL/GenBank/DDBJ databases">
        <authorList>
            <person name="Fulton L."/>
            <person name="Clifton S."/>
            <person name="Fulton B."/>
            <person name="Xu J."/>
            <person name="Minx P."/>
            <person name="Pepin K.H."/>
            <person name="Johnson M."/>
            <person name="Bhonagiri V."/>
            <person name="Nash W.E."/>
            <person name="Mardis E.R."/>
            <person name="Wilson R.K."/>
        </authorList>
    </citation>
    <scope>NUCLEOTIDE SEQUENCE [LARGE SCALE GENOMIC DNA]</scope>
    <source>
        <strain evidence="2">DSM 15053</strain>
    </source>
</reference>
<comment type="caution">
    <text evidence="2">The sequence shown here is derived from an EMBL/GenBank/DDBJ whole genome shotgun (WGS) entry which is preliminary data.</text>
</comment>
<evidence type="ECO:0000313" key="3">
    <source>
        <dbReference type="Proteomes" id="UP000004893"/>
    </source>
</evidence>
<dbReference type="EMBL" id="ABYI02000019">
    <property type="protein sequence ID" value="EEG74617.1"/>
    <property type="molecule type" value="Genomic_DNA"/>
</dbReference>
<keyword evidence="1" id="KW-0812">Transmembrane</keyword>
<protein>
    <submittedName>
        <fullName evidence="2">Uncharacterized protein</fullName>
    </submittedName>
</protein>
<keyword evidence="3" id="KW-1185">Reference proteome</keyword>
<dbReference type="HOGENOM" id="CLU_3249512_0_0_9"/>
<dbReference type="Proteomes" id="UP000004893">
    <property type="component" value="Unassembled WGS sequence"/>
</dbReference>
<organism evidence="2 3">
    <name type="scientific">[Clostridium] hylemonae DSM 15053</name>
    <dbReference type="NCBI Taxonomy" id="553973"/>
    <lineage>
        <taxon>Bacteria</taxon>
        <taxon>Bacillati</taxon>
        <taxon>Bacillota</taxon>
        <taxon>Clostridia</taxon>
        <taxon>Lachnospirales</taxon>
        <taxon>Lachnospiraceae</taxon>
    </lineage>
</organism>
<dbReference type="AlphaFoldDB" id="C0BZN9"/>
<accession>C0BZN9</accession>
<proteinExistence type="predicted"/>
<keyword evidence="1" id="KW-0472">Membrane</keyword>